<dbReference type="AlphaFoldDB" id="A0A1E3QLI1"/>
<dbReference type="GO" id="GO:0005634">
    <property type="term" value="C:nucleus"/>
    <property type="evidence" value="ECO:0007669"/>
    <property type="project" value="TreeGrafter"/>
</dbReference>
<keyword evidence="1 2" id="KW-0694">RNA-binding</keyword>
<accession>A0A1E3QLI1</accession>
<feature type="region of interest" description="Disordered" evidence="3">
    <location>
        <begin position="204"/>
        <end position="232"/>
    </location>
</feature>
<dbReference type="Proteomes" id="UP000094336">
    <property type="component" value="Unassembled WGS sequence"/>
</dbReference>
<reference evidence="6" key="1">
    <citation type="submission" date="2016-05" db="EMBL/GenBank/DDBJ databases">
        <title>Comparative genomics of biotechnologically important yeasts.</title>
        <authorList>
            <consortium name="DOE Joint Genome Institute"/>
            <person name="Riley R."/>
            <person name="Haridas S."/>
            <person name="Wolfe K.H."/>
            <person name="Lopes M.R."/>
            <person name="Hittinger C.T."/>
            <person name="Goker M."/>
            <person name="Salamov A."/>
            <person name="Wisecaver J."/>
            <person name="Long T.M."/>
            <person name="Aerts A.L."/>
            <person name="Barry K."/>
            <person name="Choi C."/>
            <person name="Clum A."/>
            <person name="Coughlan A.Y."/>
            <person name="Deshpande S."/>
            <person name="Douglass A.P."/>
            <person name="Hanson S.J."/>
            <person name="Klenk H.-P."/>
            <person name="Labutti K."/>
            <person name="Lapidus A."/>
            <person name="Lindquist E."/>
            <person name="Lipzen A."/>
            <person name="Meier-Kolthoff J.P."/>
            <person name="Ohm R.A."/>
            <person name="Otillar R.P."/>
            <person name="Pangilinan J."/>
            <person name="Peng Y."/>
            <person name="Rokas A."/>
            <person name="Rosa C.A."/>
            <person name="Scheuner C."/>
            <person name="Sibirny A.A."/>
            <person name="Slot J.C."/>
            <person name="Stielow J.B."/>
            <person name="Sun H."/>
            <person name="Kurtzman C.P."/>
            <person name="Blackwell M."/>
            <person name="Grigoriev I.V."/>
            <person name="Jeffries T.W."/>
        </authorList>
    </citation>
    <scope>NUCLEOTIDE SEQUENCE [LARGE SCALE GENOMIC DNA]</scope>
    <source>
        <strain evidence="6">NRRL Y-12698</strain>
    </source>
</reference>
<dbReference type="InterPro" id="IPR050374">
    <property type="entry name" value="RRT5_SRSF_SR"/>
</dbReference>
<evidence type="ECO:0000313" key="5">
    <source>
        <dbReference type="EMBL" id="ODQ78559.1"/>
    </source>
</evidence>
<keyword evidence="6" id="KW-1185">Reference proteome</keyword>
<dbReference type="Pfam" id="PF00076">
    <property type="entry name" value="RRM_1"/>
    <property type="match status" value="1"/>
</dbReference>
<protein>
    <recommendedName>
        <fullName evidence="4">RRM domain-containing protein</fullName>
    </recommendedName>
</protein>
<dbReference type="InterPro" id="IPR000504">
    <property type="entry name" value="RRM_dom"/>
</dbReference>
<organism evidence="5 6">
    <name type="scientific">Babjeviella inositovora NRRL Y-12698</name>
    <dbReference type="NCBI Taxonomy" id="984486"/>
    <lineage>
        <taxon>Eukaryota</taxon>
        <taxon>Fungi</taxon>
        <taxon>Dikarya</taxon>
        <taxon>Ascomycota</taxon>
        <taxon>Saccharomycotina</taxon>
        <taxon>Pichiomycetes</taxon>
        <taxon>Serinales incertae sedis</taxon>
        <taxon>Babjeviella</taxon>
    </lineage>
</organism>
<feature type="compositionally biased region" description="Basic and acidic residues" evidence="3">
    <location>
        <begin position="455"/>
        <end position="471"/>
    </location>
</feature>
<name>A0A1E3QLI1_9ASCO</name>
<dbReference type="RefSeq" id="XP_018983887.1">
    <property type="nucleotide sequence ID" value="XM_019129529.1"/>
</dbReference>
<dbReference type="GO" id="GO:1990904">
    <property type="term" value="C:ribonucleoprotein complex"/>
    <property type="evidence" value="ECO:0007669"/>
    <property type="project" value="TreeGrafter"/>
</dbReference>
<feature type="domain" description="RRM" evidence="4">
    <location>
        <begin position="320"/>
        <end position="400"/>
    </location>
</feature>
<dbReference type="EMBL" id="KV454435">
    <property type="protein sequence ID" value="ODQ78559.1"/>
    <property type="molecule type" value="Genomic_DNA"/>
</dbReference>
<dbReference type="PROSITE" id="PS50102">
    <property type="entry name" value="RRM"/>
    <property type="match status" value="1"/>
</dbReference>
<dbReference type="CDD" id="cd00590">
    <property type="entry name" value="RRM_SF"/>
    <property type="match status" value="1"/>
</dbReference>
<dbReference type="InterPro" id="IPR035979">
    <property type="entry name" value="RBD_domain_sf"/>
</dbReference>
<dbReference type="GO" id="GO:0005737">
    <property type="term" value="C:cytoplasm"/>
    <property type="evidence" value="ECO:0007669"/>
    <property type="project" value="TreeGrafter"/>
</dbReference>
<sequence length="498" mass="55585">MSKRAAVTPSPNPEINSLAQAFNNFQLGPALPPGIPPPIHIIGLPNDTSADDLAELLNSFVDENTYSELMLFNQPGDESDCWASLVVHDSYSLDKLLHVLQDYGWKGKTVRAVIPGFFDNPYAYELPYDEAAIPANPYMIPVSPPPNPMMPYFPMNPAQAPVYMNKYPPMYPLFPLGFVPYGLEAPRMHLGDIPGDFNRGLKFEDTYSPHRTPGRFASQSPRVTPSSLVTSPSGGMSPVYGYGAHSPPLYSSNKQGRYPNYYSPRSDPRNRTSLHYNRNFPLKFEQPMEFPYPQWYPANQYPSPMNRSQFHGGNEVFDPRRLFVGNIPYTTTWMTVKQHLRLAGNVVRVDVPADSQREYGLSKGFAIAIFETAEGATRAIEELDESVLEGRIITVRYDRMPYSRGNHRSYQPYNRQHRDGYGEGILGSLQYIHDIIDERGGTPENTPASLAVSGTKEENAGASTPKDHAKAQENIGLVDESKEATLARDLVDSIDVGN</sequence>
<gene>
    <name evidence="5" type="ORF">BABINDRAFT_162766</name>
</gene>
<dbReference type="GO" id="GO:0003729">
    <property type="term" value="F:mRNA binding"/>
    <property type="evidence" value="ECO:0007669"/>
    <property type="project" value="TreeGrafter"/>
</dbReference>
<evidence type="ECO:0000259" key="4">
    <source>
        <dbReference type="PROSITE" id="PS50102"/>
    </source>
</evidence>
<evidence type="ECO:0000256" key="3">
    <source>
        <dbReference type="SAM" id="MobiDB-lite"/>
    </source>
</evidence>
<dbReference type="SMART" id="SM00360">
    <property type="entry name" value="RRM"/>
    <property type="match status" value="1"/>
</dbReference>
<dbReference type="PANTHER" id="PTHR23003:SF3">
    <property type="entry name" value="FI21236P1-RELATED"/>
    <property type="match status" value="1"/>
</dbReference>
<dbReference type="GeneID" id="30147382"/>
<dbReference type="InterPro" id="IPR012677">
    <property type="entry name" value="Nucleotide-bd_a/b_plait_sf"/>
</dbReference>
<dbReference type="PANTHER" id="PTHR23003">
    <property type="entry name" value="RNA RECOGNITION MOTIF RRM DOMAIN CONTAINING PROTEIN"/>
    <property type="match status" value="1"/>
</dbReference>
<evidence type="ECO:0000313" key="6">
    <source>
        <dbReference type="Proteomes" id="UP000094336"/>
    </source>
</evidence>
<proteinExistence type="predicted"/>
<evidence type="ECO:0000256" key="2">
    <source>
        <dbReference type="PROSITE-ProRule" id="PRU00176"/>
    </source>
</evidence>
<feature type="compositionally biased region" description="Polar residues" evidence="3">
    <location>
        <begin position="217"/>
        <end position="232"/>
    </location>
</feature>
<dbReference type="OrthoDB" id="4092478at2759"/>
<dbReference type="Gene3D" id="3.30.70.330">
    <property type="match status" value="1"/>
</dbReference>
<feature type="region of interest" description="Disordered" evidence="3">
    <location>
        <begin position="438"/>
        <end position="477"/>
    </location>
</feature>
<dbReference type="STRING" id="984486.A0A1E3QLI1"/>
<dbReference type="SUPFAM" id="SSF54928">
    <property type="entry name" value="RNA-binding domain, RBD"/>
    <property type="match status" value="1"/>
</dbReference>
<evidence type="ECO:0000256" key="1">
    <source>
        <dbReference type="ARBA" id="ARBA00022884"/>
    </source>
</evidence>